<keyword evidence="3" id="KW-1185">Reference proteome</keyword>
<dbReference type="EMBL" id="KB870805">
    <property type="protein sequence ID" value="EOA36770.1"/>
    <property type="molecule type" value="Genomic_DNA"/>
</dbReference>
<name>R0IES3_9BRAS</name>
<evidence type="ECO:0000256" key="1">
    <source>
        <dbReference type="SAM" id="MobiDB-lite"/>
    </source>
</evidence>
<reference evidence="3" key="1">
    <citation type="journal article" date="2013" name="Nat. Genet.">
        <title>The Capsella rubella genome and the genomic consequences of rapid mating system evolution.</title>
        <authorList>
            <person name="Slotte T."/>
            <person name="Hazzouri K.M."/>
            <person name="Agren J.A."/>
            <person name="Koenig D."/>
            <person name="Maumus F."/>
            <person name="Guo Y.L."/>
            <person name="Steige K."/>
            <person name="Platts A.E."/>
            <person name="Escobar J.S."/>
            <person name="Newman L.K."/>
            <person name="Wang W."/>
            <person name="Mandakova T."/>
            <person name="Vello E."/>
            <person name="Smith L.M."/>
            <person name="Henz S.R."/>
            <person name="Steffen J."/>
            <person name="Takuno S."/>
            <person name="Brandvain Y."/>
            <person name="Coop G."/>
            <person name="Andolfatto P."/>
            <person name="Hu T.T."/>
            <person name="Blanchette M."/>
            <person name="Clark R.M."/>
            <person name="Quesneville H."/>
            <person name="Nordborg M."/>
            <person name="Gaut B.S."/>
            <person name="Lysak M.A."/>
            <person name="Jenkins J."/>
            <person name="Grimwood J."/>
            <person name="Chapman J."/>
            <person name="Prochnik S."/>
            <person name="Shu S."/>
            <person name="Rokhsar D."/>
            <person name="Schmutz J."/>
            <person name="Weigel D."/>
            <person name="Wright S.I."/>
        </authorList>
    </citation>
    <scope>NUCLEOTIDE SEQUENCE [LARGE SCALE GENOMIC DNA]</scope>
    <source>
        <strain evidence="3">cv. Monte Gargano</strain>
    </source>
</reference>
<gene>
    <name evidence="2" type="ORF">CARUB_v10012669mg</name>
</gene>
<organism evidence="2 3">
    <name type="scientific">Capsella rubella</name>
    <dbReference type="NCBI Taxonomy" id="81985"/>
    <lineage>
        <taxon>Eukaryota</taxon>
        <taxon>Viridiplantae</taxon>
        <taxon>Streptophyta</taxon>
        <taxon>Embryophyta</taxon>
        <taxon>Tracheophyta</taxon>
        <taxon>Spermatophyta</taxon>
        <taxon>Magnoliopsida</taxon>
        <taxon>eudicotyledons</taxon>
        <taxon>Gunneridae</taxon>
        <taxon>Pentapetalae</taxon>
        <taxon>rosids</taxon>
        <taxon>malvids</taxon>
        <taxon>Brassicales</taxon>
        <taxon>Brassicaceae</taxon>
        <taxon>Camelineae</taxon>
        <taxon>Capsella</taxon>
    </lineage>
</organism>
<evidence type="ECO:0000313" key="2">
    <source>
        <dbReference type="EMBL" id="EOA36770.1"/>
    </source>
</evidence>
<proteinExistence type="predicted"/>
<accession>R0IES3</accession>
<sequence length="75" mass="8342">MVISSNSTNGLATKVNQGTSQSIPSLSNHRMWLKRVSSRRNRSIPSGPASGRIKGFEDSHFAERPLIERSFPFNI</sequence>
<dbReference type="AlphaFoldDB" id="R0IES3"/>
<protein>
    <submittedName>
        <fullName evidence="2">Uncharacterized protein</fullName>
    </submittedName>
</protein>
<evidence type="ECO:0000313" key="3">
    <source>
        <dbReference type="Proteomes" id="UP000029121"/>
    </source>
</evidence>
<dbReference type="Proteomes" id="UP000029121">
    <property type="component" value="Unassembled WGS sequence"/>
</dbReference>
<feature type="region of interest" description="Disordered" evidence="1">
    <location>
        <begin position="1"/>
        <end position="27"/>
    </location>
</feature>